<sequence length="76" mass="8542">MRNPIYVATATVIAGEGLLIARPILLACAVLYTVALALLVRRFEEPLLHQRFGDAWEEYARNVPGWLPRPTPWRAG</sequence>
<protein>
    <recommendedName>
        <fullName evidence="8">Isoprenylcysteine carboxyl methyltransferase</fullName>
    </recommendedName>
</protein>
<evidence type="ECO:0000256" key="4">
    <source>
        <dbReference type="ARBA" id="ARBA00023136"/>
    </source>
</evidence>
<keyword evidence="4 5" id="KW-0472">Membrane</keyword>
<dbReference type="Proteomes" id="UP001058860">
    <property type="component" value="Chromosome"/>
</dbReference>
<organism evidence="6 7">
    <name type="scientific">Svornostia abyssi</name>
    <dbReference type="NCBI Taxonomy" id="2898438"/>
    <lineage>
        <taxon>Bacteria</taxon>
        <taxon>Bacillati</taxon>
        <taxon>Actinomycetota</taxon>
        <taxon>Thermoleophilia</taxon>
        <taxon>Solirubrobacterales</taxon>
        <taxon>Baekduiaceae</taxon>
        <taxon>Svornostia</taxon>
    </lineage>
</organism>
<evidence type="ECO:0000313" key="6">
    <source>
        <dbReference type="EMBL" id="UUY05504.1"/>
    </source>
</evidence>
<evidence type="ECO:0000256" key="5">
    <source>
        <dbReference type="SAM" id="Phobius"/>
    </source>
</evidence>
<dbReference type="Pfam" id="PF04191">
    <property type="entry name" value="PEMT"/>
    <property type="match status" value="1"/>
</dbReference>
<dbReference type="EMBL" id="CP088295">
    <property type="protein sequence ID" value="UUY05504.1"/>
    <property type="molecule type" value="Genomic_DNA"/>
</dbReference>
<keyword evidence="2 5" id="KW-0812">Transmembrane</keyword>
<dbReference type="InterPro" id="IPR007318">
    <property type="entry name" value="Phopholipid_MeTrfase"/>
</dbReference>
<accession>A0ABY5PLD9</accession>
<evidence type="ECO:0008006" key="8">
    <source>
        <dbReference type="Google" id="ProtNLM"/>
    </source>
</evidence>
<keyword evidence="7" id="KW-1185">Reference proteome</keyword>
<proteinExistence type="predicted"/>
<evidence type="ECO:0000256" key="1">
    <source>
        <dbReference type="ARBA" id="ARBA00004127"/>
    </source>
</evidence>
<reference evidence="7" key="1">
    <citation type="submission" date="2021-11" db="EMBL/GenBank/DDBJ databases">
        <title>Cultivation dependent microbiological survey of springs from the worlds oldest radium mine currently devoted to the extraction of radon-saturated water.</title>
        <authorList>
            <person name="Kapinusova G."/>
            <person name="Smrhova T."/>
            <person name="Strejcek M."/>
            <person name="Suman J."/>
            <person name="Jani K."/>
            <person name="Pajer P."/>
            <person name="Uhlik O."/>
        </authorList>
    </citation>
    <scope>NUCLEOTIDE SEQUENCE [LARGE SCALE GENOMIC DNA]</scope>
    <source>
        <strain evidence="7">J379</strain>
    </source>
</reference>
<evidence type="ECO:0000313" key="7">
    <source>
        <dbReference type="Proteomes" id="UP001058860"/>
    </source>
</evidence>
<feature type="transmembrane region" description="Helical" evidence="5">
    <location>
        <begin position="20"/>
        <end position="40"/>
    </location>
</feature>
<keyword evidence="3 5" id="KW-1133">Transmembrane helix</keyword>
<evidence type="ECO:0000256" key="2">
    <source>
        <dbReference type="ARBA" id="ARBA00022692"/>
    </source>
</evidence>
<evidence type="ECO:0000256" key="3">
    <source>
        <dbReference type="ARBA" id="ARBA00022989"/>
    </source>
</evidence>
<name>A0ABY5PLD9_9ACTN</name>
<gene>
    <name evidence="6" type="ORF">LRS13_08295</name>
</gene>
<dbReference type="Gene3D" id="1.20.120.1630">
    <property type="match status" value="1"/>
</dbReference>
<comment type="subcellular location">
    <subcellularLocation>
        <location evidence="1">Endomembrane system</location>
        <topology evidence="1">Multi-pass membrane protein</topology>
    </subcellularLocation>
</comment>